<dbReference type="NCBIfam" id="TIGR00099">
    <property type="entry name" value="Cof-subfamily"/>
    <property type="match status" value="1"/>
</dbReference>
<dbReference type="InterPro" id="IPR023214">
    <property type="entry name" value="HAD_sf"/>
</dbReference>
<evidence type="ECO:0008006" key="3">
    <source>
        <dbReference type="Google" id="ProtNLM"/>
    </source>
</evidence>
<dbReference type="PANTHER" id="PTHR10000:SF8">
    <property type="entry name" value="HAD SUPERFAMILY HYDROLASE-LIKE, TYPE 3"/>
    <property type="match status" value="1"/>
</dbReference>
<dbReference type="GO" id="GO:0016791">
    <property type="term" value="F:phosphatase activity"/>
    <property type="evidence" value="ECO:0007669"/>
    <property type="project" value="TreeGrafter"/>
</dbReference>
<protein>
    <recommendedName>
        <fullName evidence="3">Cof subfamily of IIB subfamily of haloacid dehalogenase superfamily/HAD-superfamily hydrolase, subfamily IIB</fullName>
    </recommendedName>
</protein>
<dbReference type="AlphaFoldDB" id="A0A1G8HTT0"/>
<dbReference type="NCBIfam" id="TIGR01484">
    <property type="entry name" value="HAD-SF-IIB"/>
    <property type="match status" value="1"/>
</dbReference>
<organism evidence="1 2">
    <name type="scientific">Proteiniclasticum ruminis</name>
    <dbReference type="NCBI Taxonomy" id="398199"/>
    <lineage>
        <taxon>Bacteria</taxon>
        <taxon>Bacillati</taxon>
        <taxon>Bacillota</taxon>
        <taxon>Clostridia</taxon>
        <taxon>Eubacteriales</taxon>
        <taxon>Clostridiaceae</taxon>
        <taxon>Proteiniclasticum</taxon>
    </lineage>
</organism>
<dbReference type="EMBL" id="FNDZ01000001">
    <property type="protein sequence ID" value="SDI10066.1"/>
    <property type="molecule type" value="Genomic_DNA"/>
</dbReference>
<dbReference type="Proteomes" id="UP000183255">
    <property type="component" value="Unassembled WGS sequence"/>
</dbReference>
<dbReference type="SUPFAM" id="SSF56784">
    <property type="entry name" value="HAD-like"/>
    <property type="match status" value="1"/>
</dbReference>
<dbReference type="GO" id="GO:0000287">
    <property type="term" value="F:magnesium ion binding"/>
    <property type="evidence" value="ECO:0007669"/>
    <property type="project" value="TreeGrafter"/>
</dbReference>
<dbReference type="Gene3D" id="3.30.1240.10">
    <property type="match status" value="1"/>
</dbReference>
<dbReference type="SFLD" id="SFLDG01140">
    <property type="entry name" value="C2.B:_Phosphomannomutase_and_P"/>
    <property type="match status" value="1"/>
</dbReference>
<dbReference type="GO" id="GO:0005829">
    <property type="term" value="C:cytosol"/>
    <property type="evidence" value="ECO:0007669"/>
    <property type="project" value="TreeGrafter"/>
</dbReference>
<dbReference type="InterPro" id="IPR006379">
    <property type="entry name" value="HAD-SF_hydro_IIB"/>
</dbReference>
<dbReference type="Pfam" id="PF08282">
    <property type="entry name" value="Hydrolase_3"/>
    <property type="match status" value="1"/>
</dbReference>
<proteinExistence type="predicted"/>
<dbReference type="CDD" id="cd07516">
    <property type="entry name" value="HAD_Pase"/>
    <property type="match status" value="1"/>
</dbReference>
<accession>A0A1G8HTT0</accession>
<name>A0A1G8HTT0_9CLOT</name>
<dbReference type="SFLD" id="SFLDS00003">
    <property type="entry name" value="Haloacid_Dehalogenase"/>
    <property type="match status" value="1"/>
</dbReference>
<sequence>MKELKNIMLLSDMDGTLLGDDMRVSSKNKEAIDRFIEAGGTFGIATGRSQVNVKPFIEGVSINGPSILYNGAMLYDFHQEKVVDVVTLEKEGLKDVMKWILHTYPEVMIFIYTKEESHLLSVKDLADESILKDHEPYVVSDLTRIEQEPWVKILLAGIGENLEEIRRHLEEKDPEHYRWVSSADIFLEILPAHVSKSTMFPRLKETFGEEIRIVVLGDYYNDVEMLKEADYSVAMGNAPEDLKALAKDVTGFNYEDGVAQFIERLLKGTVEI</sequence>
<evidence type="ECO:0000313" key="1">
    <source>
        <dbReference type="EMBL" id="SDI10066.1"/>
    </source>
</evidence>
<reference evidence="1 2" key="1">
    <citation type="submission" date="2016-10" db="EMBL/GenBank/DDBJ databases">
        <authorList>
            <person name="de Groot N.N."/>
        </authorList>
    </citation>
    <scope>NUCLEOTIDE SEQUENCE [LARGE SCALE GENOMIC DNA]</scope>
    <source>
        <strain evidence="1 2">CGMCC 1.5058</strain>
    </source>
</reference>
<dbReference type="PANTHER" id="PTHR10000">
    <property type="entry name" value="PHOSPHOSERINE PHOSPHATASE"/>
    <property type="match status" value="1"/>
</dbReference>
<dbReference type="Gene3D" id="3.40.50.1000">
    <property type="entry name" value="HAD superfamily/HAD-like"/>
    <property type="match status" value="1"/>
</dbReference>
<gene>
    <name evidence="1" type="ORF">SAMN05421804_101686</name>
</gene>
<evidence type="ECO:0000313" key="2">
    <source>
        <dbReference type="Proteomes" id="UP000183255"/>
    </source>
</evidence>
<dbReference type="InterPro" id="IPR036412">
    <property type="entry name" value="HAD-like_sf"/>
</dbReference>
<dbReference type="RefSeq" id="WP_031574106.1">
    <property type="nucleotide sequence ID" value="NZ_FNDZ01000001.1"/>
</dbReference>
<dbReference type="InterPro" id="IPR000150">
    <property type="entry name" value="Cof"/>
</dbReference>